<dbReference type="InterPro" id="IPR001544">
    <property type="entry name" value="Aminotrans_IV"/>
</dbReference>
<dbReference type="InterPro" id="IPR018300">
    <property type="entry name" value="Aminotrans_IV_CS"/>
</dbReference>
<keyword evidence="8 16" id="KW-0808">Transferase</keyword>
<accession>A0ABP3GMS9</accession>
<sequence>MTLTFIVDRAETDQRRRDAALRELSFGAAPTDHMITIEYHVDRGWHEARVRPYGPFEVVPTSRALHYGQGIFEGMKIFGTEEGGAVAFRPDLHAARFRRSAERMAMPPLPAELFIEALEMFASVDGDWLPSGRGTSLYMRPFMFGTEETLGFRPARQFRFCLFGTPAGSYYDESVGSLSVWVSHEHVRAAPGGTGAAKCVGNYGGSLLAHTRAVAEGCDQVLWLDAHDRAYVEELGGMNVFCVVVEDGETVLRTPPASDTILNGVTRRSVIELAGDLGLRVVEDRLAIADLHEMAQDGRLREMFACGTAAGVAAIGRIKDGEHDTRIGGERTPGAVTSALRERLLDVQHGRVASRMAWLRPLNAGRTR</sequence>
<dbReference type="GO" id="GO:0008483">
    <property type="term" value="F:transaminase activity"/>
    <property type="evidence" value="ECO:0007669"/>
    <property type="project" value="UniProtKB-KW"/>
</dbReference>
<evidence type="ECO:0000256" key="8">
    <source>
        <dbReference type="ARBA" id="ARBA00022679"/>
    </source>
</evidence>
<evidence type="ECO:0000256" key="1">
    <source>
        <dbReference type="ARBA" id="ARBA00001933"/>
    </source>
</evidence>
<dbReference type="SUPFAM" id="SSF56752">
    <property type="entry name" value="D-aminoacid aminotransferase-like PLP-dependent enzymes"/>
    <property type="match status" value="1"/>
</dbReference>
<evidence type="ECO:0000256" key="11">
    <source>
        <dbReference type="ARBA" id="ARBA00048212"/>
    </source>
</evidence>
<evidence type="ECO:0000256" key="3">
    <source>
        <dbReference type="ARBA" id="ARBA00004931"/>
    </source>
</evidence>
<evidence type="ECO:0000256" key="9">
    <source>
        <dbReference type="ARBA" id="ARBA00022898"/>
    </source>
</evidence>
<keyword evidence="7 16" id="KW-0028">Amino-acid biosynthesis</keyword>
<keyword evidence="9 15" id="KW-0663">Pyridoxal phosphate</keyword>
<dbReference type="RefSeq" id="WP_252807634.1">
    <property type="nucleotide sequence ID" value="NZ_BAAABM010000041.1"/>
</dbReference>
<evidence type="ECO:0000256" key="10">
    <source>
        <dbReference type="ARBA" id="ARBA00023304"/>
    </source>
</evidence>
<dbReference type="PANTHER" id="PTHR11825">
    <property type="entry name" value="SUBGROUP IIII AMINOTRANSFERASE"/>
    <property type="match status" value="1"/>
</dbReference>
<dbReference type="Proteomes" id="UP001501822">
    <property type="component" value="Unassembled WGS sequence"/>
</dbReference>
<dbReference type="PIRSF" id="PIRSF006468">
    <property type="entry name" value="BCAT1"/>
    <property type="match status" value="1"/>
</dbReference>
<reference evidence="18" key="1">
    <citation type="journal article" date="2019" name="Int. J. Syst. Evol. Microbiol.">
        <title>The Global Catalogue of Microorganisms (GCM) 10K type strain sequencing project: providing services to taxonomists for standard genome sequencing and annotation.</title>
        <authorList>
            <consortium name="The Broad Institute Genomics Platform"/>
            <consortium name="The Broad Institute Genome Sequencing Center for Infectious Disease"/>
            <person name="Wu L."/>
            <person name="Ma J."/>
        </authorList>
    </citation>
    <scope>NUCLEOTIDE SEQUENCE [LARGE SCALE GENOMIC DNA]</scope>
    <source>
        <strain evidence="18">JCM 3146</strain>
    </source>
</reference>
<dbReference type="Gene3D" id="3.30.470.10">
    <property type="match status" value="1"/>
</dbReference>
<keyword evidence="18" id="KW-1185">Reference proteome</keyword>
<evidence type="ECO:0000313" key="17">
    <source>
        <dbReference type="EMBL" id="GAA0349929.1"/>
    </source>
</evidence>
<comment type="caution">
    <text evidence="17">The sequence shown here is derived from an EMBL/GenBank/DDBJ whole genome shotgun (WGS) entry which is preliminary data.</text>
</comment>
<comment type="pathway">
    <text evidence="3">Amino-acid biosynthesis; L-valine biosynthesis; L-valine from pyruvate: step 4/4.</text>
</comment>
<evidence type="ECO:0000256" key="2">
    <source>
        <dbReference type="ARBA" id="ARBA00004824"/>
    </source>
</evidence>
<comment type="cofactor">
    <cofactor evidence="1 15">
        <name>pyridoxal 5'-phosphate</name>
        <dbReference type="ChEBI" id="CHEBI:597326"/>
    </cofactor>
</comment>
<gene>
    <name evidence="17" type="ORF">GCM10010151_44550</name>
</gene>
<protein>
    <recommendedName>
        <fullName evidence="16">Branched-chain-amino-acid aminotransferase</fullName>
        <ecNumber evidence="16">2.6.1.42</ecNumber>
    </recommendedName>
</protein>
<proteinExistence type="inferred from homology"/>
<keyword evidence="6 16" id="KW-0032">Aminotransferase</keyword>
<dbReference type="PROSITE" id="PS00770">
    <property type="entry name" value="AA_TRANSFER_CLASS_4"/>
    <property type="match status" value="1"/>
</dbReference>
<dbReference type="PANTHER" id="PTHR11825:SF44">
    <property type="entry name" value="BRANCHED-CHAIN-AMINO-ACID AMINOTRANSFERASE"/>
    <property type="match status" value="1"/>
</dbReference>
<evidence type="ECO:0000256" key="16">
    <source>
        <dbReference type="RuleBase" id="RU004517"/>
    </source>
</evidence>
<dbReference type="InterPro" id="IPR036038">
    <property type="entry name" value="Aminotransferase-like"/>
</dbReference>
<comment type="similarity">
    <text evidence="5 14">Belongs to the class-IV pyridoxal-phosphate-dependent aminotransferase family.</text>
</comment>
<dbReference type="Gene3D" id="3.20.10.10">
    <property type="entry name" value="D-amino Acid Aminotransferase, subunit A, domain 2"/>
    <property type="match status" value="1"/>
</dbReference>
<comment type="pathway">
    <text evidence="2">Amino-acid biosynthesis; L-isoleucine biosynthesis; L-isoleucine from 2-oxobutanoate: step 4/4.</text>
</comment>
<dbReference type="EMBL" id="BAAABM010000041">
    <property type="protein sequence ID" value="GAA0349929.1"/>
    <property type="molecule type" value="Genomic_DNA"/>
</dbReference>
<evidence type="ECO:0000313" key="18">
    <source>
        <dbReference type="Proteomes" id="UP001501822"/>
    </source>
</evidence>
<evidence type="ECO:0000256" key="6">
    <source>
        <dbReference type="ARBA" id="ARBA00022576"/>
    </source>
</evidence>
<evidence type="ECO:0000256" key="5">
    <source>
        <dbReference type="ARBA" id="ARBA00009320"/>
    </source>
</evidence>
<dbReference type="Pfam" id="PF01063">
    <property type="entry name" value="Aminotran_4"/>
    <property type="match status" value="1"/>
</dbReference>
<dbReference type="InterPro" id="IPR005786">
    <property type="entry name" value="B_amino_transII"/>
</dbReference>
<evidence type="ECO:0000256" key="12">
    <source>
        <dbReference type="ARBA" id="ARBA00048798"/>
    </source>
</evidence>
<dbReference type="InterPro" id="IPR043131">
    <property type="entry name" value="BCAT-like_N"/>
</dbReference>
<comment type="catalytic activity">
    <reaction evidence="13 16">
        <text>L-leucine + 2-oxoglutarate = 4-methyl-2-oxopentanoate + L-glutamate</text>
        <dbReference type="Rhea" id="RHEA:18321"/>
        <dbReference type="ChEBI" id="CHEBI:16810"/>
        <dbReference type="ChEBI" id="CHEBI:17865"/>
        <dbReference type="ChEBI" id="CHEBI:29985"/>
        <dbReference type="ChEBI" id="CHEBI:57427"/>
        <dbReference type="EC" id="2.6.1.42"/>
    </reaction>
</comment>
<dbReference type="NCBIfam" id="NF009897">
    <property type="entry name" value="PRK13357.1"/>
    <property type="match status" value="1"/>
</dbReference>
<keyword evidence="10 16" id="KW-0100">Branched-chain amino acid biosynthesis</keyword>
<comment type="pathway">
    <text evidence="4">Amino-acid biosynthesis; L-leucine biosynthesis; L-leucine from 3-methyl-2-oxobutanoate: step 4/4.</text>
</comment>
<evidence type="ECO:0000256" key="15">
    <source>
        <dbReference type="RuleBase" id="RU004516"/>
    </source>
</evidence>
<comment type="catalytic activity">
    <reaction evidence="12 16">
        <text>L-isoleucine + 2-oxoglutarate = (S)-3-methyl-2-oxopentanoate + L-glutamate</text>
        <dbReference type="Rhea" id="RHEA:24801"/>
        <dbReference type="ChEBI" id="CHEBI:16810"/>
        <dbReference type="ChEBI" id="CHEBI:29985"/>
        <dbReference type="ChEBI" id="CHEBI:35146"/>
        <dbReference type="ChEBI" id="CHEBI:58045"/>
        <dbReference type="EC" id="2.6.1.42"/>
    </reaction>
</comment>
<evidence type="ECO:0000256" key="13">
    <source>
        <dbReference type="ARBA" id="ARBA00049229"/>
    </source>
</evidence>
<comment type="catalytic activity">
    <reaction evidence="11 16">
        <text>L-valine + 2-oxoglutarate = 3-methyl-2-oxobutanoate + L-glutamate</text>
        <dbReference type="Rhea" id="RHEA:24813"/>
        <dbReference type="ChEBI" id="CHEBI:11851"/>
        <dbReference type="ChEBI" id="CHEBI:16810"/>
        <dbReference type="ChEBI" id="CHEBI:29985"/>
        <dbReference type="ChEBI" id="CHEBI:57762"/>
        <dbReference type="EC" id="2.6.1.42"/>
    </reaction>
</comment>
<dbReference type="EC" id="2.6.1.42" evidence="16"/>
<dbReference type="CDD" id="cd01557">
    <property type="entry name" value="BCAT_beta_family"/>
    <property type="match status" value="1"/>
</dbReference>
<organism evidence="17 18">
    <name type="scientific">Actinoallomurus spadix</name>
    <dbReference type="NCBI Taxonomy" id="79912"/>
    <lineage>
        <taxon>Bacteria</taxon>
        <taxon>Bacillati</taxon>
        <taxon>Actinomycetota</taxon>
        <taxon>Actinomycetes</taxon>
        <taxon>Streptosporangiales</taxon>
        <taxon>Thermomonosporaceae</taxon>
        <taxon>Actinoallomurus</taxon>
    </lineage>
</organism>
<dbReference type="InterPro" id="IPR043132">
    <property type="entry name" value="BCAT-like_C"/>
</dbReference>
<evidence type="ECO:0000256" key="7">
    <source>
        <dbReference type="ARBA" id="ARBA00022605"/>
    </source>
</evidence>
<name>A0ABP3GMS9_9ACTN</name>
<dbReference type="InterPro" id="IPR033939">
    <property type="entry name" value="BCAT_family"/>
</dbReference>
<evidence type="ECO:0000256" key="14">
    <source>
        <dbReference type="RuleBase" id="RU004106"/>
    </source>
</evidence>
<evidence type="ECO:0000256" key="4">
    <source>
        <dbReference type="ARBA" id="ARBA00005072"/>
    </source>
</evidence>
<dbReference type="NCBIfam" id="TIGR01123">
    <property type="entry name" value="ilvE_II"/>
    <property type="match status" value="1"/>
</dbReference>